<evidence type="ECO:0000256" key="4">
    <source>
        <dbReference type="ARBA" id="ARBA00022475"/>
    </source>
</evidence>
<dbReference type="CDD" id="cd11492">
    <property type="entry name" value="SLC5sbd_NIS-SMVT"/>
    <property type="match status" value="1"/>
</dbReference>
<evidence type="ECO:0000256" key="2">
    <source>
        <dbReference type="ARBA" id="ARBA00006434"/>
    </source>
</evidence>
<organism evidence="14">
    <name type="scientific">Arion vulgaris</name>
    <dbReference type="NCBI Taxonomy" id="1028688"/>
    <lineage>
        <taxon>Eukaryota</taxon>
        <taxon>Metazoa</taxon>
        <taxon>Spiralia</taxon>
        <taxon>Lophotrochozoa</taxon>
        <taxon>Mollusca</taxon>
        <taxon>Gastropoda</taxon>
        <taxon>Heterobranchia</taxon>
        <taxon>Euthyneura</taxon>
        <taxon>Panpulmonata</taxon>
        <taxon>Eupulmonata</taxon>
        <taxon>Stylommatophora</taxon>
        <taxon>Helicina</taxon>
        <taxon>Arionoidea</taxon>
        <taxon>Arionidae</taxon>
        <taxon>Arion</taxon>
    </lineage>
</organism>
<feature type="transmembrane region" description="Helical" evidence="13">
    <location>
        <begin position="183"/>
        <end position="202"/>
    </location>
</feature>
<evidence type="ECO:0000256" key="1">
    <source>
        <dbReference type="ARBA" id="ARBA00004651"/>
    </source>
</evidence>
<evidence type="ECO:0008006" key="15">
    <source>
        <dbReference type="Google" id="ProtNLM"/>
    </source>
</evidence>
<sequence length="734" mass="80639">MARHYFHYGDFIVFGATIVISIAIGIYYAFSGGRQRTTSEYLVGGRTMSFIPVAISLMASFESSIMMLGLPAEAYVYGIQYIFSSLGFLVSQLLSIHIVVPLLHPLKITSAYEYLELRFQSRMVRLVGTLLGMLTYLWYMGIVLFGPAVALEAVTGFPLWSSIFIIELVAVIYTAFGGLKAVIWTDVFQAFIMFAGIFSILIKGTIDAGGPKAVWDVAYRGGRLNFFNFDPDPRTRHTFWSLFVGSIIRGFGLGFNQSTVQRISSTRTQSEARKMLFSVAPCFSASLMLASYEGVVAYSYYQKKRCDPFESKQLTDPNQIIPYMVMDIFEHLPGMPGLFLASLFSASLSTLSSGLSSLSALLWADIVQPILGPNVSETKATIIAKLAVFVFGAIACGIAVLVSLIGGTLTQIAGSLISAFAGPLTGIFFLGCFFPRSNAKGTIAGGLIAMIYASWLSIGMNFSPVIRKTPWLPPASMDNCTADVLTNGTDSWMYLMSNYSSAYSNDSYATSTMTSIMTSTLSSHREPEGYEKMYTMSYLWISVLGTLITVIIGLIVSAFTGMNKPGDVDPRYLISVSESLLIFLPGPVKKYLSSIGPQFMKEEYKKRFPDPANRFNVLDAELEVKVQDDEKLQNEEHISNETNLTNGDKKFAKYINTESDDVAIEESCLIVDAIPNEAASLEERPKDIVGAESGVEHDDSESSQKQVPADDEPLLGHVQPVDKDDDTDEQKNTL</sequence>
<comment type="subcellular location">
    <subcellularLocation>
        <location evidence="1">Cell membrane</location>
        <topology evidence="1">Multi-pass membrane protein</topology>
    </subcellularLocation>
</comment>
<keyword evidence="10" id="KW-0739">Sodium transport</keyword>
<keyword evidence="6 13" id="KW-1133">Transmembrane helix</keyword>
<keyword evidence="7" id="KW-0915">Sodium</keyword>
<keyword evidence="5 13" id="KW-0812">Transmembrane</keyword>
<evidence type="ECO:0000256" key="6">
    <source>
        <dbReference type="ARBA" id="ARBA00022989"/>
    </source>
</evidence>
<keyword evidence="4" id="KW-1003">Cell membrane</keyword>
<dbReference type="AlphaFoldDB" id="A0A0B6ZWN2"/>
<evidence type="ECO:0000256" key="9">
    <source>
        <dbReference type="ARBA" id="ARBA00023136"/>
    </source>
</evidence>
<evidence type="ECO:0000256" key="7">
    <source>
        <dbReference type="ARBA" id="ARBA00023053"/>
    </source>
</evidence>
<evidence type="ECO:0000256" key="3">
    <source>
        <dbReference type="ARBA" id="ARBA00022448"/>
    </source>
</evidence>
<keyword evidence="9 13" id="KW-0472">Membrane</keyword>
<dbReference type="PROSITE" id="PS50283">
    <property type="entry name" value="NA_SOLUT_SYMP_3"/>
    <property type="match status" value="1"/>
</dbReference>
<evidence type="ECO:0000256" key="10">
    <source>
        <dbReference type="ARBA" id="ARBA00023201"/>
    </source>
</evidence>
<feature type="transmembrane region" description="Helical" evidence="13">
    <location>
        <begin position="12"/>
        <end position="30"/>
    </location>
</feature>
<evidence type="ECO:0000313" key="14">
    <source>
        <dbReference type="EMBL" id="CEK72772.1"/>
    </source>
</evidence>
<feature type="transmembrane region" description="Helical" evidence="13">
    <location>
        <begin position="412"/>
        <end position="434"/>
    </location>
</feature>
<dbReference type="InterPro" id="IPR051163">
    <property type="entry name" value="Sodium:Solute_Symporter_SSF"/>
</dbReference>
<evidence type="ECO:0000256" key="8">
    <source>
        <dbReference type="ARBA" id="ARBA00023065"/>
    </source>
</evidence>
<feature type="transmembrane region" description="Helical" evidence="13">
    <location>
        <begin position="157"/>
        <end position="176"/>
    </location>
</feature>
<comment type="similarity">
    <text evidence="2 11">Belongs to the sodium:solute symporter (SSF) (TC 2.A.21) family.</text>
</comment>
<dbReference type="GO" id="GO:0005886">
    <property type="term" value="C:plasma membrane"/>
    <property type="evidence" value="ECO:0007669"/>
    <property type="project" value="UniProtKB-SubCell"/>
</dbReference>
<dbReference type="Pfam" id="PF00474">
    <property type="entry name" value="SSF"/>
    <property type="match status" value="1"/>
</dbReference>
<feature type="transmembrane region" description="Helical" evidence="13">
    <location>
        <begin position="446"/>
        <end position="466"/>
    </location>
</feature>
<evidence type="ECO:0000256" key="13">
    <source>
        <dbReference type="SAM" id="Phobius"/>
    </source>
</evidence>
<feature type="transmembrane region" description="Helical" evidence="13">
    <location>
        <begin position="276"/>
        <end position="301"/>
    </location>
</feature>
<feature type="transmembrane region" description="Helical" evidence="13">
    <location>
        <begin position="237"/>
        <end position="255"/>
    </location>
</feature>
<dbReference type="EMBL" id="HACG01025907">
    <property type="protein sequence ID" value="CEK72772.1"/>
    <property type="molecule type" value="Transcribed_RNA"/>
</dbReference>
<dbReference type="GO" id="GO:0006814">
    <property type="term" value="P:sodium ion transport"/>
    <property type="evidence" value="ECO:0007669"/>
    <property type="project" value="UniProtKB-KW"/>
</dbReference>
<keyword evidence="3" id="KW-0813">Transport</keyword>
<gene>
    <name evidence="14" type="primary">ORF83885</name>
</gene>
<keyword evidence="8" id="KW-0406">Ion transport</keyword>
<feature type="compositionally biased region" description="Basic and acidic residues" evidence="12">
    <location>
        <begin position="681"/>
        <end position="702"/>
    </location>
</feature>
<dbReference type="NCBIfam" id="TIGR00813">
    <property type="entry name" value="sss"/>
    <property type="match status" value="1"/>
</dbReference>
<protein>
    <recommendedName>
        <fullName evidence="15">Sodium-coupled monocarboxylate transporter 1</fullName>
    </recommendedName>
</protein>
<proteinExistence type="inferred from homology"/>
<feature type="transmembrane region" description="Helical" evidence="13">
    <location>
        <begin position="383"/>
        <end position="406"/>
    </location>
</feature>
<dbReference type="Gene3D" id="1.20.1730.10">
    <property type="entry name" value="Sodium/glucose cotransporter"/>
    <property type="match status" value="1"/>
</dbReference>
<reference evidence="14" key="1">
    <citation type="submission" date="2014-12" db="EMBL/GenBank/DDBJ databases">
        <title>Insight into the proteome of Arion vulgaris.</title>
        <authorList>
            <person name="Aradska J."/>
            <person name="Bulat T."/>
            <person name="Smidak R."/>
            <person name="Sarate P."/>
            <person name="Gangsoo J."/>
            <person name="Sialana F."/>
            <person name="Bilban M."/>
            <person name="Lubec G."/>
        </authorList>
    </citation>
    <scope>NUCLEOTIDE SEQUENCE</scope>
    <source>
        <tissue evidence="14">Skin</tissue>
    </source>
</reference>
<dbReference type="PANTHER" id="PTHR42985">
    <property type="entry name" value="SODIUM-COUPLED MONOCARBOXYLATE TRANSPORTER"/>
    <property type="match status" value="1"/>
</dbReference>
<evidence type="ECO:0000256" key="5">
    <source>
        <dbReference type="ARBA" id="ARBA00022692"/>
    </source>
</evidence>
<dbReference type="PANTHER" id="PTHR42985:SF40">
    <property type="entry name" value="LD47995P-RELATED"/>
    <property type="match status" value="1"/>
</dbReference>
<accession>A0A0B6ZWN2</accession>
<feature type="transmembrane region" description="Helical" evidence="13">
    <location>
        <begin position="338"/>
        <end position="363"/>
    </location>
</feature>
<dbReference type="GO" id="GO:0015293">
    <property type="term" value="F:symporter activity"/>
    <property type="evidence" value="ECO:0007669"/>
    <property type="project" value="TreeGrafter"/>
</dbReference>
<feature type="region of interest" description="Disordered" evidence="12">
    <location>
        <begin position="681"/>
        <end position="734"/>
    </location>
</feature>
<evidence type="ECO:0000256" key="11">
    <source>
        <dbReference type="RuleBase" id="RU362091"/>
    </source>
</evidence>
<name>A0A0B6ZWN2_9EUPU</name>
<dbReference type="InterPro" id="IPR038377">
    <property type="entry name" value="Na/Glc_symporter_sf"/>
</dbReference>
<feature type="transmembrane region" description="Helical" evidence="13">
    <location>
        <begin position="124"/>
        <end position="145"/>
    </location>
</feature>
<dbReference type="InterPro" id="IPR001734">
    <property type="entry name" value="Na/solute_symporter"/>
</dbReference>
<feature type="transmembrane region" description="Helical" evidence="13">
    <location>
        <begin position="538"/>
        <end position="561"/>
    </location>
</feature>
<feature type="transmembrane region" description="Helical" evidence="13">
    <location>
        <begin position="82"/>
        <end position="103"/>
    </location>
</feature>
<feature type="transmembrane region" description="Helical" evidence="13">
    <location>
        <begin position="50"/>
        <end position="70"/>
    </location>
</feature>
<evidence type="ECO:0000256" key="12">
    <source>
        <dbReference type="SAM" id="MobiDB-lite"/>
    </source>
</evidence>